<organism evidence="3">
    <name type="scientific">Salmonella enterica subsp. salamae</name>
    <dbReference type="NCBI Taxonomy" id="59202"/>
    <lineage>
        <taxon>Bacteria</taxon>
        <taxon>Pseudomonadati</taxon>
        <taxon>Pseudomonadota</taxon>
        <taxon>Gammaproteobacteria</taxon>
        <taxon>Enterobacterales</taxon>
        <taxon>Enterobacteriaceae</taxon>
        <taxon>Salmonella</taxon>
    </lineage>
</organism>
<dbReference type="AlphaFoldDB" id="A0A5Y3N1G8"/>
<dbReference type="GO" id="GO:0140664">
    <property type="term" value="F:ATP-dependent DNA damage sensor activity"/>
    <property type="evidence" value="ECO:0007669"/>
    <property type="project" value="InterPro"/>
</dbReference>
<evidence type="ECO:0000313" key="3">
    <source>
        <dbReference type="EMBL" id="ECI4011685.1"/>
    </source>
</evidence>
<dbReference type="InterPro" id="IPR020568">
    <property type="entry name" value="Ribosomal_Su5_D2-typ_SF"/>
</dbReference>
<evidence type="ECO:0000259" key="2">
    <source>
        <dbReference type="Pfam" id="PF01119"/>
    </source>
</evidence>
<dbReference type="Gene3D" id="3.30.565.10">
    <property type="entry name" value="Histidine kinase-like ATPase, C-terminal domain"/>
    <property type="match status" value="1"/>
</dbReference>
<dbReference type="GO" id="GO:0005524">
    <property type="term" value="F:ATP binding"/>
    <property type="evidence" value="ECO:0007669"/>
    <property type="project" value="InterPro"/>
</dbReference>
<sequence length="174" mass="19684">MSPVMKPASHPQGTTVEVLDLFYNTPVQRRFLKSDKTESGHTEDVVRRMALSRPDVGFTLTHNGKRILHCAAGKSGASAASRLAAICGKDFADRAVYLEWTHHSMQMRGWVVPPQPDGKTFDVQYFFANSRAVRSRVYQSPDWPWIMVLTPGRKRGNFRNYLVGRCCHGRQAFT</sequence>
<dbReference type="InterPro" id="IPR013507">
    <property type="entry name" value="DNA_mismatch_S5_2-like"/>
</dbReference>
<dbReference type="PANTHER" id="PTHR10073:SF12">
    <property type="entry name" value="DNA MISMATCH REPAIR PROTEIN MLH1"/>
    <property type="match status" value="1"/>
</dbReference>
<dbReference type="SUPFAM" id="SSF54211">
    <property type="entry name" value="Ribosomal protein S5 domain 2-like"/>
    <property type="match status" value="1"/>
</dbReference>
<dbReference type="EMBL" id="AAIVAV010000030">
    <property type="protein sequence ID" value="ECI4011685.1"/>
    <property type="molecule type" value="Genomic_DNA"/>
</dbReference>
<name>A0A5Y3N1G8_SALER</name>
<evidence type="ECO:0000256" key="1">
    <source>
        <dbReference type="ARBA" id="ARBA00006082"/>
    </source>
</evidence>
<comment type="similarity">
    <text evidence="1">Belongs to the DNA mismatch repair MutL/HexB family.</text>
</comment>
<comment type="caution">
    <text evidence="3">The sequence shown here is derived from an EMBL/GenBank/DDBJ whole genome shotgun (WGS) entry which is preliminary data.</text>
</comment>
<proteinExistence type="inferred from homology"/>
<dbReference type="GO" id="GO:0032300">
    <property type="term" value="C:mismatch repair complex"/>
    <property type="evidence" value="ECO:0007669"/>
    <property type="project" value="InterPro"/>
</dbReference>
<accession>A0A5Y3N1G8</accession>
<dbReference type="GO" id="GO:0006298">
    <property type="term" value="P:mismatch repair"/>
    <property type="evidence" value="ECO:0007669"/>
    <property type="project" value="InterPro"/>
</dbReference>
<dbReference type="InterPro" id="IPR036890">
    <property type="entry name" value="HATPase_C_sf"/>
</dbReference>
<gene>
    <name evidence="3" type="ORF">DN310_20770</name>
</gene>
<reference evidence="3" key="1">
    <citation type="submission" date="2018-06" db="EMBL/GenBank/DDBJ databases">
        <authorList>
            <person name="Ashton P.M."/>
            <person name="Dallman T."/>
            <person name="Nair S."/>
            <person name="De Pinna E."/>
            <person name="Peters T."/>
            <person name="Grant K."/>
        </authorList>
    </citation>
    <scope>NUCLEOTIDE SEQUENCE [LARGE SCALE GENOMIC DNA]</scope>
    <source>
        <strain evidence="3">275803</strain>
    </source>
</reference>
<dbReference type="InterPro" id="IPR038973">
    <property type="entry name" value="MutL/Mlh/Pms-like"/>
</dbReference>
<protein>
    <recommendedName>
        <fullName evidence="2">DNA mismatch repair protein S5 domain-containing protein</fullName>
    </recommendedName>
</protein>
<dbReference type="Proteomes" id="UP000839598">
    <property type="component" value="Unassembled WGS sequence"/>
</dbReference>
<dbReference type="SUPFAM" id="SSF55874">
    <property type="entry name" value="ATPase domain of HSP90 chaperone/DNA topoisomerase II/histidine kinase"/>
    <property type="match status" value="1"/>
</dbReference>
<feature type="domain" description="DNA mismatch repair protein S5" evidence="2">
    <location>
        <begin position="84"/>
        <end position="137"/>
    </location>
</feature>
<dbReference type="PANTHER" id="PTHR10073">
    <property type="entry name" value="DNA MISMATCH REPAIR PROTEIN MLH, PMS, MUTL"/>
    <property type="match status" value="1"/>
</dbReference>
<dbReference type="Pfam" id="PF01119">
    <property type="entry name" value="DNA_mis_repair"/>
    <property type="match status" value="1"/>
</dbReference>
<dbReference type="GO" id="GO:0030983">
    <property type="term" value="F:mismatched DNA binding"/>
    <property type="evidence" value="ECO:0007669"/>
    <property type="project" value="InterPro"/>
</dbReference>
<dbReference type="GO" id="GO:0016887">
    <property type="term" value="F:ATP hydrolysis activity"/>
    <property type="evidence" value="ECO:0007669"/>
    <property type="project" value="InterPro"/>
</dbReference>